<reference evidence="1" key="1">
    <citation type="submission" date="2020-11" db="EMBL/GenBank/DDBJ databases">
        <authorList>
            <person name="Tran Van P."/>
        </authorList>
    </citation>
    <scope>NUCLEOTIDE SEQUENCE</scope>
</reference>
<feature type="non-terminal residue" evidence="1">
    <location>
        <position position="63"/>
    </location>
</feature>
<accession>A0A7R8WYT5</accession>
<dbReference type="Pfam" id="PF01884">
    <property type="entry name" value="PcrB"/>
    <property type="match status" value="1"/>
</dbReference>
<dbReference type="OrthoDB" id="10179721at2759"/>
<organism evidence="1">
    <name type="scientific">Cyprideis torosa</name>
    <dbReference type="NCBI Taxonomy" id="163714"/>
    <lineage>
        <taxon>Eukaryota</taxon>
        <taxon>Metazoa</taxon>
        <taxon>Ecdysozoa</taxon>
        <taxon>Arthropoda</taxon>
        <taxon>Crustacea</taxon>
        <taxon>Oligostraca</taxon>
        <taxon>Ostracoda</taxon>
        <taxon>Podocopa</taxon>
        <taxon>Podocopida</taxon>
        <taxon>Cytherocopina</taxon>
        <taxon>Cytheroidea</taxon>
        <taxon>Cytherideidae</taxon>
        <taxon>Cyprideis</taxon>
    </lineage>
</organism>
<dbReference type="Gene3D" id="3.20.20.390">
    <property type="entry name" value="FMN-linked oxidoreductases"/>
    <property type="match status" value="1"/>
</dbReference>
<dbReference type="EMBL" id="OB691332">
    <property type="protein sequence ID" value="CAD7237733.1"/>
    <property type="molecule type" value="Genomic_DNA"/>
</dbReference>
<name>A0A7R8WYT5_9CRUS</name>
<protein>
    <submittedName>
        <fullName evidence="1">Uncharacterized protein</fullName>
    </submittedName>
</protein>
<dbReference type="GO" id="GO:0016765">
    <property type="term" value="F:transferase activity, transferring alkyl or aryl (other than methyl) groups"/>
    <property type="evidence" value="ECO:0007669"/>
    <property type="project" value="InterPro"/>
</dbReference>
<gene>
    <name evidence="1" type="ORF">CTOB1V02_LOCUS15548</name>
</gene>
<evidence type="ECO:0000313" key="1">
    <source>
        <dbReference type="EMBL" id="CAD7237733.1"/>
    </source>
</evidence>
<dbReference type="InterPro" id="IPR038597">
    <property type="entry name" value="GGGP/HepGP_synthase_sf"/>
</dbReference>
<dbReference type="AlphaFoldDB" id="A0A7R8WYT5"/>
<dbReference type="SUPFAM" id="SSF51395">
    <property type="entry name" value="FMN-linked oxidoreductases"/>
    <property type="match status" value="1"/>
</dbReference>
<dbReference type="InterPro" id="IPR008205">
    <property type="entry name" value="GGGP_HepGP_synthase"/>
</dbReference>
<sequence>MAGEMLGMKMIYMDAGSGAVQPISEEMISKVSEAIDVPLIVGGGIRDADQAWKAINAGADMII</sequence>
<proteinExistence type="predicted"/>